<dbReference type="RefSeq" id="WP_112784551.1">
    <property type="nucleotide sequence ID" value="NZ_CP030041.1"/>
</dbReference>
<dbReference type="KEGG" id="est:DN752_14140"/>
<keyword evidence="1" id="KW-1133">Transmembrane helix</keyword>
<feature type="transmembrane region" description="Helical" evidence="1">
    <location>
        <begin position="5"/>
        <end position="24"/>
    </location>
</feature>
<dbReference type="AlphaFoldDB" id="A0A2Z4IJN8"/>
<evidence type="ECO:0000313" key="2">
    <source>
        <dbReference type="EMBL" id="AWW31174.1"/>
    </source>
</evidence>
<proteinExistence type="predicted"/>
<feature type="transmembrane region" description="Helical" evidence="1">
    <location>
        <begin position="100"/>
        <end position="122"/>
    </location>
</feature>
<sequence>MHTKLIMTASAIFLFGLGIGFTFLPKELALHIGSGQSPVSIMMLQLLGALYIAFGTMNWMQKNSLIGGIYNRPLVLGNFGHFMIAGMALIKFVFSDFTIAHLMWGLAVIYLIFAVIFGSLMFRGPVLESDSK</sequence>
<name>A0A2Z4IJN8_9BACT</name>
<dbReference type="OrthoDB" id="2913980at2"/>
<organism evidence="2 3">
    <name type="scientific">Echinicola strongylocentroti</name>
    <dbReference type="NCBI Taxonomy" id="1795355"/>
    <lineage>
        <taxon>Bacteria</taxon>
        <taxon>Pseudomonadati</taxon>
        <taxon>Bacteroidota</taxon>
        <taxon>Cytophagia</taxon>
        <taxon>Cytophagales</taxon>
        <taxon>Cyclobacteriaceae</taxon>
        <taxon>Echinicola</taxon>
    </lineage>
</organism>
<keyword evidence="1" id="KW-0812">Transmembrane</keyword>
<protein>
    <recommendedName>
        <fullName evidence="4">MFS transporter</fullName>
    </recommendedName>
</protein>
<evidence type="ECO:0008006" key="4">
    <source>
        <dbReference type="Google" id="ProtNLM"/>
    </source>
</evidence>
<keyword evidence="3" id="KW-1185">Reference proteome</keyword>
<dbReference type="EMBL" id="CP030041">
    <property type="protein sequence ID" value="AWW31174.1"/>
    <property type="molecule type" value="Genomic_DNA"/>
</dbReference>
<dbReference type="Proteomes" id="UP000248688">
    <property type="component" value="Chromosome"/>
</dbReference>
<accession>A0A2Z4IJN8</accession>
<feature type="transmembrane region" description="Helical" evidence="1">
    <location>
        <begin position="36"/>
        <end position="54"/>
    </location>
</feature>
<evidence type="ECO:0000313" key="3">
    <source>
        <dbReference type="Proteomes" id="UP000248688"/>
    </source>
</evidence>
<feature type="transmembrane region" description="Helical" evidence="1">
    <location>
        <begin position="75"/>
        <end position="94"/>
    </location>
</feature>
<reference evidence="2 3" key="1">
    <citation type="submission" date="2018-06" db="EMBL/GenBank/DDBJ databases">
        <title>Echinicola strongylocentroti sp. nov., isolated from a sea urchin Strongylocentrotus intermedius.</title>
        <authorList>
            <person name="Bae S.S."/>
        </authorList>
    </citation>
    <scope>NUCLEOTIDE SEQUENCE [LARGE SCALE GENOMIC DNA]</scope>
    <source>
        <strain evidence="2 3">MEBiC08714</strain>
    </source>
</reference>
<evidence type="ECO:0000256" key="1">
    <source>
        <dbReference type="SAM" id="Phobius"/>
    </source>
</evidence>
<keyword evidence="1" id="KW-0472">Membrane</keyword>
<gene>
    <name evidence="2" type="ORF">DN752_14140</name>
</gene>